<dbReference type="RefSeq" id="WP_089951318.1">
    <property type="nucleotide sequence ID" value="NZ_FOFR01000005.1"/>
</dbReference>
<evidence type="ECO:0008006" key="3">
    <source>
        <dbReference type="Google" id="ProtNLM"/>
    </source>
</evidence>
<dbReference type="EMBL" id="FOFR01000005">
    <property type="protein sequence ID" value="SEQ82443.1"/>
    <property type="molecule type" value="Genomic_DNA"/>
</dbReference>
<evidence type="ECO:0000313" key="1">
    <source>
        <dbReference type="EMBL" id="SEQ82443.1"/>
    </source>
</evidence>
<organism evidence="1 2">
    <name type="scientific">Lentzea xinjiangensis</name>
    <dbReference type="NCBI Taxonomy" id="402600"/>
    <lineage>
        <taxon>Bacteria</taxon>
        <taxon>Bacillati</taxon>
        <taxon>Actinomycetota</taxon>
        <taxon>Actinomycetes</taxon>
        <taxon>Pseudonocardiales</taxon>
        <taxon>Pseudonocardiaceae</taxon>
        <taxon>Lentzea</taxon>
    </lineage>
</organism>
<reference evidence="2" key="1">
    <citation type="submission" date="2016-10" db="EMBL/GenBank/DDBJ databases">
        <authorList>
            <person name="Varghese N."/>
            <person name="Submissions S."/>
        </authorList>
    </citation>
    <scope>NUCLEOTIDE SEQUENCE [LARGE SCALE GENOMIC DNA]</scope>
    <source>
        <strain evidence="2">CGMCC 4.3525</strain>
    </source>
</reference>
<keyword evidence="2" id="KW-1185">Reference proteome</keyword>
<protein>
    <recommendedName>
        <fullName evidence="3">RES domain-containing protein</fullName>
    </recommendedName>
</protein>
<dbReference type="Proteomes" id="UP000199352">
    <property type="component" value="Unassembled WGS sequence"/>
</dbReference>
<gene>
    <name evidence="1" type="ORF">SAMN05216188_105234</name>
</gene>
<accession>A0A1H9J6L2</accession>
<dbReference type="AlphaFoldDB" id="A0A1H9J6L2"/>
<sequence>MYNKRYGSPLNPPARCGEADKTWGRFDVAGHATLYGAAEPRAAYVESLAYAELRTGSLPLHEIFPDLDENDDPVADDWNTMFHMSPGHVPAEWREARRLAEIVLDSDDYCVDLAEAENLGVLRRFARDWSPARYRSSRIDLSDLLGGERQVTCAAAAWLATRKLADGSRPRGLRYLSKHGANLACWALWVPVRSGETTEQAVRRYAWRGVTLPVDANDRQLIWAANQLGLKVW</sequence>
<evidence type="ECO:0000313" key="2">
    <source>
        <dbReference type="Proteomes" id="UP000199352"/>
    </source>
</evidence>
<name>A0A1H9J6L2_9PSEU</name>
<proteinExistence type="predicted"/>